<evidence type="ECO:0000256" key="4">
    <source>
        <dbReference type="ARBA" id="ARBA00023125"/>
    </source>
</evidence>
<dbReference type="HAMAP" id="MF_00963">
    <property type="entry name" value="Sigma70_RpoD_SigA"/>
    <property type="match status" value="1"/>
</dbReference>
<dbReference type="NCBIfam" id="TIGR02937">
    <property type="entry name" value="sigma70-ECF"/>
    <property type="match status" value="1"/>
</dbReference>
<comment type="subunit">
    <text evidence="6">Interacts transiently with the RNA polymerase catalytic core.</text>
</comment>
<feature type="domain" description="RNA polymerase sigma-70" evidence="7">
    <location>
        <begin position="365"/>
        <end position="391"/>
    </location>
</feature>
<comment type="subcellular location">
    <subcellularLocation>
        <location evidence="6">Cytoplasm</location>
    </subcellularLocation>
</comment>
<dbReference type="InterPro" id="IPR007630">
    <property type="entry name" value="RNA_pol_sigma70_r4"/>
</dbReference>
<evidence type="ECO:0000313" key="9">
    <source>
        <dbReference type="Proteomes" id="UP000000263"/>
    </source>
</evidence>
<proteinExistence type="inferred from homology"/>
<dbReference type="InterPro" id="IPR007627">
    <property type="entry name" value="RNA_pol_sigma70_r2"/>
</dbReference>
<comment type="function">
    <text evidence="6">Sigma factors are initiation factors that promote the attachment of RNA polymerase to specific initiation sites and are then released. This sigma factor is the primary sigma factor during exponential growth.</text>
</comment>
<dbReference type="HOGENOM" id="CLU_014793_3_3_0"/>
<feature type="DNA-binding region" description="H-T-H motif" evidence="6">
    <location>
        <begin position="366"/>
        <end position="385"/>
    </location>
</feature>
<keyword evidence="4 6" id="KW-0238">DNA-binding</keyword>
<feature type="region of interest" description="Sigma-70 factor domain-4" evidence="6">
    <location>
        <begin position="340"/>
        <end position="393"/>
    </location>
</feature>
<dbReference type="SUPFAM" id="SSF88659">
    <property type="entry name" value="Sigma3 and sigma4 domains of RNA polymerase sigma factors"/>
    <property type="match status" value="2"/>
</dbReference>
<evidence type="ECO:0000256" key="2">
    <source>
        <dbReference type="ARBA" id="ARBA00023015"/>
    </source>
</evidence>
<dbReference type="InterPro" id="IPR013324">
    <property type="entry name" value="RNA_pol_sigma_r3/r4-like"/>
</dbReference>
<dbReference type="InterPro" id="IPR007624">
    <property type="entry name" value="RNA_pol_sigma70_r3"/>
</dbReference>
<dbReference type="InterPro" id="IPR036388">
    <property type="entry name" value="WH-like_DNA-bd_sf"/>
</dbReference>
<dbReference type="InterPro" id="IPR014284">
    <property type="entry name" value="RNA_pol_sigma-70_dom"/>
</dbReference>
<dbReference type="AlphaFoldDB" id="A7NGG2"/>
<dbReference type="KEGG" id="rca:Rcas_0418"/>
<evidence type="ECO:0000313" key="8">
    <source>
        <dbReference type="EMBL" id="ABU56549.1"/>
    </source>
</evidence>
<dbReference type="PANTHER" id="PTHR30603:SF60">
    <property type="entry name" value="RNA POLYMERASE SIGMA FACTOR RPOD"/>
    <property type="match status" value="1"/>
</dbReference>
<dbReference type="EMBL" id="CP000804">
    <property type="protein sequence ID" value="ABU56549.1"/>
    <property type="molecule type" value="Genomic_DNA"/>
</dbReference>
<dbReference type="Pfam" id="PF04542">
    <property type="entry name" value="Sigma70_r2"/>
    <property type="match status" value="1"/>
</dbReference>
<dbReference type="SUPFAM" id="SSF88946">
    <property type="entry name" value="Sigma2 domain of RNA polymerase sigma factors"/>
    <property type="match status" value="1"/>
</dbReference>
<dbReference type="Gene3D" id="1.10.10.10">
    <property type="entry name" value="Winged helix-like DNA-binding domain superfamily/Winged helix DNA-binding domain"/>
    <property type="match status" value="2"/>
</dbReference>
<feature type="region of interest" description="Sigma-70 factor domain-2" evidence="6">
    <location>
        <begin position="172"/>
        <end position="242"/>
    </location>
</feature>
<keyword evidence="1 6" id="KW-0963">Cytoplasm</keyword>
<dbReference type="OrthoDB" id="147018at2"/>
<name>A7NGG2_ROSCS</name>
<feature type="region of interest" description="Sigma-70 factor domain-3" evidence="6">
    <location>
        <begin position="251"/>
        <end position="327"/>
    </location>
</feature>
<dbReference type="eggNOG" id="COG0568">
    <property type="taxonomic scope" value="Bacteria"/>
</dbReference>
<dbReference type="FunFam" id="1.10.601.10:FF:000001">
    <property type="entry name" value="RNA polymerase sigma factor SigA"/>
    <property type="match status" value="1"/>
</dbReference>
<dbReference type="GO" id="GO:0016987">
    <property type="term" value="F:sigma factor activity"/>
    <property type="evidence" value="ECO:0007669"/>
    <property type="project" value="UniProtKB-UniRule"/>
</dbReference>
<dbReference type="InterPro" id="IPR013325">
    <property type="entry name" value="RNA_pol_sigma_r2"/>
</dbReference>
<dbReference type="PROSITE" id="PS00716">
    <property type="entry name" value="SIGMA70_2"/>
    <property type="match status" value="1"/>
</dbReference>
<sequence length="405" mass="46578">MCDFCAILPYAHYNRPLCTEGWWNVKEPLDSFLATAHESQTSPRNHVRVHRPVAEPASETVERILERTVGDHDLFDHHADPCHALHEQDDDSLDHDLDADVDGIGVDDPVRVYLREIGRVNLLTAQEEIMLAQQVERGEQANERLQNGDYTPVERLQLHRWVQEGQAARERLIQANLRLVVSIAKKYLGRGMSLLDLIQEGNIGLMRATEKFDYRKGYKFSTYATWWIRQAITRVIADQSRTIRLPVHVGETINRVMRTSNRIQQTTGRDPTPDEIALELGIPVEKVRRVLEAARQTISLETPIGPEGDSVLADFIEDGKGATPMESASSHILREQIDSALEKLPERERRIIQLRYGLYDGHYRTLEEVGREFGITRERIRQIEARVLRKLRHPHYGRGLRGYLE</sequence>
<dbReference type="GO" id="GO:0005737">
    <property type="term" value="C:cytoplasm"/>
    <property type="evidence" value="ECO:0007669"/>
    <property type="project" value="UniProtKB-SubCell"/>
</dbReference>
<keyword evidence="2 6" id="KW-0805">Transcription regulation</keyword>
<dbReference type="InterPro" id="IPR050239">
    <property type="entry name" value="Sigma-70_RNA_pol_init_factors"/>
</dbReference>
<evidence type="ECO:0000256" key="6">
    <source>
        <dbReference type="HAMAP-Rule" id="MF_00963"/>
    </source>
</evidence>
<comment type="similarity">
    <text evidence="6">Belongs to the sigma-70 factor family. RpoD/SigA subfamily.</text>
</comment>
<dbReference type="Pfam" id="PF00140">
    <property type="entry name" value="Sigma70_r1_2"/>
    <property type="match status" value="1"/>
</dbReference>
<evidence type="ECO:0000256" key="3">
    <source>
        <dbReference type="ARBA" id="ARBA00023082"/>
    </source>
</evidence>
<dbReference type="GO" id="GO:0003677">
    <property type="term" value="F:DNA binding"/>
    <property type="evidence" value="ECO:0007669"/>
    <property type="project" value="UniProtKB-UniRule"/>
</dbReference>
<keyword evidence="9" id="KW-1185">Reference proteome</keyword>
<dbReference type="CDD" id="cd06171">
    <property type="entry name" value="Sigma70_r4"/>
    <property type="match status" value="1"/>
</dbReference>
<dbReference type="PANTHER" id="PTHR30603">
    <property type="entry name" value="RNA POLYMERASE SIGMA FACTOR RPO"/>
    <property type="match status" value="1"/>
</dbReference>
<reference evidence="8 9" key="1">
    <citation type="submission" date="2007-08" db="EMBL/GenBank/DDBJ databases">
        <title>Complete sequence of Roseiflexus castenholzii DSM 13941.</title>
        <authorList>
            <consortium name="US DOE Joint Genome Institute"/>
            <person name="Copeland A."/>
            <person name="Lucas S."/>
            <person name="Lapidus A."/>
            <person name="Barry K."/>
            <person name="Glavina del Rio T."/>
            <person name="Dalin E."/>
            <person name="Tice H."/>
            <person name="Pitluck S."/>
            <person name="Thompson L.S."/>
            <person name="Brettin T."/>
            <person name="Bruce D."/>
            <person name="Detter J.C."/>
            <person name="Han C."/>
            <person name="Tapia R."/>
            <person name="Schmutz J."/>
            <person name="Larimer F."/>
            <person name="Land M."/>
            <person name="Hauser L."/>
            <person name="Kyrpides N."/>
            <person name="Mikhailova N."/>
            <person name="Bryant D.A."/>
            <person name="Hanada S."/>
            <person name="Tsukatani Y."/>
            <person name="Richardson P."/>
        </authorList>
    </citation>
    <scope>NUCLEOTIDE SEQUENCE [LARGE SCALE GENOMIC DNA]</scope>
    <source>
        <strain evidence="9">DSM 13941 / HLO8</strain>
    </source>
</reference>
<protein>
    <recommendedName>
        <fullName evidence="6">RNA polymerase sigma factor SigA</fullName>
    </recommendedName>
</protein>
<dbReference type="InterPro" id="IPR009042">
    <property type="entry name" value="RNA_pol_sigma70_r1_2"/>
</dbReference>
<evidence type="ECO:0000259" key="7">
    <source>
        <dbReference type="PROSITE" id="PS00716"/>
    </source>
</evidence>
<feature type="short sequence motif" description="Interaction with polymerase core subunit RpoC" evidence="6">
    <location>
        <begin position="196"/>
        <end position="199"/>
    </location>
</feature>
<dbReference type="InterPro" id="IPR000943">
    <property type="entry name" value="RNA_pol_sigma70"/>
</dbReference>
<accession>A7NGG2</accession>
<evidence type="ECO:0000256" key="5">
    <source>
        <dbReference type="ARBA" id="ARBA00023163"/>
    </source>
</evidence>
<dbReference type="Pfam" id="PF04545">
    <property type="entry name" value="Sigma70_r4"/>
    <property type="match status" value="1"/>
</dbReference>
<dbReference type="Gene3D" id="1.10.601.10">
    <property type="entry name" value="RNA Polymerase Primary Sigma Factor"/>
    <property type="match status" value="2"/>
</dbReference>
<keyword evidence="3 6" id="KW-0731">Sigma factor</keyword>
<dbReference type="STRING" id="383372.Rcas_0418"/>
<dbReference type="InterPro" id="IPR028630">
    <property type="entry name" value="Sigma70_RpoD"/>
</dbReference>
<evidence type="ECO:0000256" key="1">
    <source>
        <dbReference type="ARBA" id="ARBA00022490"/>
    </source>
</evidence>
<dbReference type="InterPro" id="IPR012760">
    <property type="entry name" value="RNA_pol_sigma_RpoD_C"/>
</dbReference>
<gene>
    <name evidence="6" type="primary">sigA</name>
    <name evidence="8" type="ordered locus">Rcas_0418</name>
</gene>
<dbReference type="GO" id="GO:0006352">
    <property type="term" value="P:DNA-templated transcription initiation"/>
    <property type="evidence" value="ECO:0007669"/>
    <property type="project" value="UniProtKB-UniRule"/>
</dbReference>
<keyword evidence="5 6" id="KW-0804">Transcription</keyword>
<dbReference type="NCBIfam" id="TIGR02393">
    <property type="entry name" value="RpoD_Cterm"/>
    <property type="match status" value="1"/>
</dbReference>
<organism evidence="8 9">
    <name type="scientific">Roseiflexus castenholzii (strain DSM 13941 / HLO8)</name>
    <dbReference type="NCBI Taxonomy" id="383372"/>
    <lineage>
        <taxon>Bacteria</taxon>
        <taxon>Bacillati</taxon>
        <taxon>Chloroflexota</taxon>
        <taxon>Chloroflexia</taxon>
        <taxon>Chloroflexales</taxon>
        <taxon>Roseiflexineae</taxon>
        <taxon>Roseiflexaceae</taxon>
        <taxon>Roseiflexus</taxon>
    </lineage>
</organism>
<dbReference type="PRINTS" id="PR00046">
    <property type="entry name" value="SIGMA70FCT"/>
</dbReference>
<dbReference type="RefSeq" id="WP_011997952.1">
    <property type="nucleotide sequence ID" value="NC_009767.1"/>
</dbReference>
<dbReference type="Proteomes" id="UP000000263">
    <property type="component" value="Chromosome"/>
</dbReference>
<dbReference type="Pfam" id="PF04539">
    <property type="entry name" value="Sigma70_r3"/>
    <property type="match status" value="1"/>
</dbReference>